<protein>
    <submittedName>
        <fullName evidence="1">Uncharacterized protein</fullName>
    </submittedName>
</protein>
<dbReference type="Proteomes" id="UP000247702">
    <property type="component" value="Unassembled WGS sequence"/>
</dbReference>
<evidence type="ECO:0000313" key="1">
    <source>
        <dbReference type="EMBL" id="GBC04137.1"/>
    </source>
</evidence>
<comment type="caution">
    <text evidence="1">The sequence shown here is derived from an EMBL/GenBank/DDBJ whole genome shotgun (WGS) entry which is preliminary data.</text>
</comment>
<keyword evidence="2" id="KW-1185">Reference proteome</keyword>
<organism evidence="1 2">
    <name type="scientific">Rhizophagus clarus</name>
    <dbReference type="NCBI Taxonomy" id="94130"/>
    <lineage>
        <taxon>Eukaryota</taxon>
        <taxon>Fungi</taxon>
        <taxon>Fungi incertae sedis</taxon>
        <taxon>Mucoromycota</taxon>
        <taxon>Glomeromycotina</taxon>
        <taxon>Glomeromycetes</taxon>
        <taxon>Glomerales</taxon>
        <taxon>Glomeraceae</taxon>
        <taxon>Rhizophagus</taxon>
    </lineage>
</organism>
<dbReference type="AlphaFoldDB" id="A0A2Z6SFB5"/>
<dbReference type="EMBL" id="BEXD01003930">
    <property type="protein sequence ID" value="GBC04137.1"/>
    <property type="molecule type" value="Genomic_DNA"/>
</dbReference>
<name>A0A2Z6SFB5_9GLOM</name>
<sequence>MKHVEARLKTNLRIQFQHSIYRVVVNDRQIRQKFTICYSCVLNDLIPTRNYMKCGLNSSHNICRSLLFRWNA</sequence>
<evidence type="ECO:0000313" key="2">
    <source>
        <dbReference type="Proteomes" id="UP000247702"/>
    </source>
</evidence>
<proteinExistence type="predicted"/>
<gene>
    <name evidence="1" type="ORF">RclHR1_05530006</name>
</gene>
<accession>A0A2Z6SFB5</accession>
<reference evidence="1 2" key="1">
    <citation type="submission" date="2017-11" db="EMBL/GenBank/DDBJ databases">
        <title>The genome of Rhizophagus clarus HR1 reveals common genetic basis of auxotrophy among arbuscular mycorrhizal fungi.</title>
        <authorList>
            <person name="Kobayashi Y."/>
        </authorList>
    </citation>
    <scope>NUCLEOTIDE SEQUENCE [LARGE SCALE GENOMIC DNA]</scope>
    <source>
        <strain evidence="1 2">HR1</strain>
    </source>
</reference>